<dbReference type="EMBL" id="MT144500">
    <property type="protein sequence ID" value="QJA54363.1"/>
    <property type="molecule type" value="Genomic_DNA"/>
</dbReference>
<dbReference type="AlphaFoldDB" id="A0A6H2A2E6"/>
<sequence>MKKLYKEIQRLHSISVKKPKYTLDEIALMVFEKGLTKKVLTKGRISQVIKKGEYELELSNRTKTNQE</sequence>
<gene>
    <name evidence="1" type="ORF">TM448A04661_0004</name>
</gene>
<organism evidence="1">
    <name type="scientific">viral metagenome</name>
    <dbReference type="NCBI Taxonomy" id="1070528"/>
    <lineage>
        <taxon>unclassified sequences</taxon>
        <taxon>metagenomes</taxon>
        <taxon>organismal metagenomes</taxon>
    </lineage>
</organism>
<reference evidence="1" key="1">
    <citation type="submission" date="2020-03" db="EMBL/GenBank/DDBJ databases">
        <title>The deep terrestrial virosphere.</title>
        <authorList>
            <person name="Holmfeldt K."/>
            <person name="Nilsson E."/>
            <person name="Simone D."/>
            <person name="Lopez-Fernandez M."/>
            <person name="Wu X."/>
            <person name="de Brujin I."/>
            <person name="Lundin D."/>
            <person name="Andersson A."/>
            <person name="Bertilsson S."/>
            <person name="Dopson M."/>
        </authorList>
    </citation>
    <scope>NUCLEOTIDE SEQUENCE</scope>
    <source>
        <strain evidence="1">TM448A04661</strain>
    </source>
</reference>
<evidence type="ECO:0000313" key="1">
    <source>
        <dbReference type="EMBL" id="QJA54363.1"/>
    </source>
</evidence>
<accession>A0A6H2A2E6</accession>
<proteinExistence type="predicted"/>
<protein>
    <submittedName>
        <fullName evidence="1">Uncharacterized protein</fullName>
    </submittedName>
</protein>
<name>A0A6H2A2E6_9ZZZZ</name>